<feature type="transmembrane region" description="Helical" evidence="2">
    <location>
        <begin position="579"/>
        <end position="602"/>
    </location>
</feature>
<dbReference type="EMBL" id="JBEFKJ010000012">
    <property type="protein sequence ID" value="KAL2043166.1"/>
    <property type="molecule type" value="Genomic_DNA"/>
</dbReference>
<protein>
    <recommendedName>
        <fullName evidence="5">Phosphoribosylaminoimidazole-succinocarboxamide synthase</fullName>
    </recommendedName>
</protein>
<dbReference type="Proteomes" id="UP001590950">
    <property type="component" value="Unassembled WGS sequence"/>
</dbReference>
<reference evidence="3 4" key="1">
    <citation type="submission" date="2024-09" db="EMBL/GenBank/DDBJ databases">
        <title>Rethinking Asexuality: The Enigmatic Case of Functional Sexual Genes in Lepraria (Stereocaulaceae).</title>
        <authorList>
            <person name="Doellman M."/>
            <person name="Sun Y."/>
            <person name="Barcenas-Pena A."/>
            <person name="Lumbsch H.T."/>
            <person name="Grewe F."/>
        </authorList>
    </citation>
    <scope>NUCLEOTIDE SEQUENCE [LARGE SCALE GENOMIC DNA]</scope>
    <source>
        <strain evidence="3 4">Mercado 3170</strain>
    </source>
</reference>
<evidence type="ECO:0000256" key="2">
    <source>
        <dbReference type="SAM" id="Phobius"/>
    </source>
</evidence>
<feature type="compositionally biased region" description="Polar residues" evidence="1">
    <location>
        <begin position="9"/>
        <end position="41"/>
    </location>
</feature>
<feature type="transmembrane region" description="Helical" evidence="2">
    <location>
        <begin position="234"/>
        <end position="258"/>
    </location>
</feature>
<feature type="transmembrane region" description="Helical" evidence="2">
    <location>
        <begin position="662"/>
        <end position="681"/>
    </location>
</feature>
<comment type="caution">
    <text evidence="3">The sequence shown here is derived from an EMBL/GenBank/DDBJ whole genome shotgun (WGS) entry which is preliminary data.</text>
</comment>
<proteinExistence type="predicted"/>
<organism evidence="3 4">
    <name type="scientific">Stereocaulon virgatum</name>
    <dbReference type="NCBI Taxonomy" id="373712"/>
    <lineage>
        <taxon>Eukaryota</taxon>
        <taxon>Fungi</taxon>
        <taxon>Dikarya</taxon>
        <taxon>Ascomycota</taxon>
        <taxon>Pezizomycotina</taxon>
        <taxon>Lecanoromycetes</taxon>
        <taxon>OSLEUM clade</taxon>
        <taxon>Lecanoromycetidae</taxon>
        <taxon>Lecanorales</taxon>
        <taxon>Lecanorineae</taxon>
        <taxon>Stereocaulaceae</taxon>
        <taxon>Stereocaulon</taxon>
    </lineage>
</organism>
<dbReference type="PANTHER" id="PTHR37544">
    <property type="entry name" value="SPRAY-RELATED"/>
    <property type="match status" value="1"/>
</dbReference>
<evidence type="ECO:0000313" key="4">
    <source>
        <dbReference type="Proteomes" id="UP001590950"/>
    </source>
</evidence>
<keyword evidence="4" id="KW-1185">Reference proteome</keyword>
<feature type="transmembrane region" description="Helical" evidence="2">
    <location>
        <begin position="345"/>
        <end position="366"/>
    </location>
</feature>
<feature type="transmembrane region" description="Helical" evidence="2">
    <location>
        <begin position="278"/>
        <end position="304"/>
    </location>
</feature>
<feature type="region of interest" description="Disordered" evidence="1">
    <location>
        <begin position="1"/>
        <end position="142"/>
    </location>
</feature>
<feature type="transmembrane region" description="Helical" evidence="2">
    <location>
        <begin position="386"/>
        <end position="406"/>
    </location>
</feature>
<sequence>MNLGDSNLKHVNTSRPQLVHSSSKQSVTASDDYYSLTSEASSSDERNAVRQYETPPMHMRSADESRHALQSEAKQSEATIPTIRPVKHKDPADEDLEKATTSGEHKIRRKPTSSSSSQSETTIKRRPIDEVSPPTPGVDDTPYIQFAIDQLTRDEEVAGPRHEGLGSEASYPVDRIVPDQGLGYYDQRLRGQYPDPERRRQDSPPPESVLIPTEPTTETFRYPKLNFVPRPLRVASLAILILYCLLMIAGLLFCAIYPTNHSGLWTYDGVGTGRYFIFQYLPTLLASLIIIWVMVIQGAIYRVFPFVTLAHERVTMNSAVLRDSALFPTNYLLPNMAFFRYQEPLLGLCSITFWLALFSIPLQASLFQSRYYLPEGIWRWTAAQPIAWTLFVLYLLLAIALVLLLIRFATRRTGLKWDPVCLADILSLFHRANFLSDFQRSEVEGSPLQNFPAKHLRLGYWMTSNHTNEAFYGIGEENVPVRRYSLERGKMKAVTDLSKSDLERQRPEESSTFDTLERDIHIPDVRYRWLPWFLKDGFVVAWIIIALVLMIAFVVVSFVNNAVKTGFLPMLPAPTTPQGFSPADFLYSFVPALIGTILFLVWQPIDMYFRALQPFANLSRPHGCSADSSLLLDYTSRLPIEVTLTAAVDGHFKVAWVSFNSVLAITLPILAGGVFTAQFVVHLQSVRMAADMTGYYALVVFVIIYALSFLIIWPGRRRELPHDINTVGQLISFFYQSPLLSDDAFREPKSKIDLQTKLIGTPRGEKASPKYAFGVFTGQDGREHLGIDRLERPASRELSITTWMKR</sequence>
<dbReference type="PANTHER" id="PTHR37544:SF1">
    <property type="entry name" value="PHOSPHORIBOSYLAMINOIMIDAZOLE-SUCCINOCARBOXAMIDE SYNTHASE"/>
    <property type="match status" value="1"/>
</dbReference>
<dbReference type="Pfam" id="PF11915">
    <property type="entry name" value="DUF3433"/>
    <property type="match status" value="2"/>
</dbReference>
<feature type="transmembrane region" description="Helical" evidence="2">
    <location>
        <begin position="538"/>
        <end position="559"/>
    </location>
</feature>
<name>A0ABR4ACG3_9LECA</name>
<evidence type="ECO:0000256" key="1">
    <source>
        <dbReference type="SAM" id="MobiDB-lite"/>
    </source>
</evidence>
<gene>
    <name evidence="3" type="ORF">N7G274_004226</name>
</gene>
<evidence type="ECO:0008006" key="5">
    <source>
        <dbReference type="Google" id="ProtNLM"/>
    </source>
</evidence>
<feature type="transmembrane region" description="Helical" evidence="2">
    <location>
        <begin position="693"/>
        <end position="713"/>
    </location>
</feature>
<keyword evidence="2" id="KW-1133">Transmembrane helix</keyword>
<evidence type="ECO:0000313" key="3">
    <source>
        <dbReference type="EMBL" id="KAL2043166.1"/>
    </source>
</evidence>
<keyword evidence="2" id="KW-0472">Membrane</keyword>
<feature type="compositionally biased region" description="Basic and acidic residues" evidence="1">
    <location>
        <begin position="60"/>
        <end position="69"/>
    </location>
</feature>
<keyword evidence="2" id="KW-0812">Transmembrane</keyword>
<dbReference type="InterPro" id="IPR021840">
    <property type="entry name" value="DUF3433"/>
</dbReference>
<feature type="region of interest" description="Disordered" evidence="1">
    <location>
        <begin position="187"/>
        <end position="213"/>
    </location>
</feature>
<accession>A0ABR4ACG3</accession>